<evidence type="ECO:0000256" key="1">
    <source>
        <dbReference type="ARBA" id="ARBA00007553"/>
    </source>
</evidence>
<dbReference type="CDD" id="cd06583">
    <property type="entry name" value="PGRP"/>
    <property type="match status" value="1"/>
</dbReference>
<protein>
    <submittedName>
        <fullName evidence="6">N-acetylmuramoyl-L-alanine amidase</fullName>
    </submittedName>
</protein>
<dbReference type="KEGG" id="vg:77925292"/>
<dbReference type="Proteomes" id="UP000500903">
    <property type="component" value="Segment"/>
</dbReference>
<evidence type="ECO:0000259" key="5">
    <source>
        <dbReference type="SMART" id="SM00701"/>
    </source>
</evidence>
<evidence type="ECO:0000256" key="2">
    <source>
        <dbReference type="ARBA" id="ARBA00022529"/>
    </source>
</evidence>
<dbReference type="SMR" id="A0A6B7SEH7"/>
<feature type="domain" description="N-acetylmuramoyl-L-alanine amidase" evidence="4">
    <location>
        <begin position="1"/>
        <end position="128"/>
    </location>
</feature>
<dbReference type="SMART" id="SM00644">
    <property type="entry name" value="Ami_2"/>
    <property type="match status" value="1"/>
</dbReference>
<dbReference type="GO" id="GO:0009253">
    <property type="term" value="P:peptidoglycan catabolic process"/>
    <property type="evidence" value="ECO:0007669"/>
    <property type="project" value="InterPro"/>
</dbReference>
<dbReference type="SUPFAM" id="SSF55846">
    <property type="entry name" value="N-acetylmuramoyl-L-alanine amidase-like"/>
    <property type="match status" value="1"/>
</dbReference>
<sequence>MDPKYITVHCSATTPSPAIDVQTIRRWHTSKGWSDIGYHFVIKTDGKVQPGRSLTRNGAGVKGHNKENIHICLIGGVDINGKSMNNFTDLQWDALRLLITELCGNYGIKESNIKGHRDWFGDSNGDGVIDRRDWFKDCPCFDVQAKLKEWGND</sequence>
<keyword evidence="7" id="KW-1185">Reference proteome</keyword>
<dbReference type="PANTHER" id="PTHR11022:SF41">
    <property type="entry name" value="PEPTIDOGLYCAN-RECOGNITION PROTEIN LC-RELATED"/>
    <property type="match status" value="1"/>
</dbReference>
<accession>A0A6B7SEH7</accession>
<evidence type="ECO:0000259" key="4">
    <source>
        <dbReference type="SMART" id="SM00644"/>
    </source>
</evidence>
<dbReference type="InterPro" id="IPR036505">
    <property type="entry name" value="Amidase/PGRP_sf"/>
</dbReference>
<dbReference type="GO" id="GO:0042742">
    <property type="term" value="P:defense response to bacterium"/>
    <property type="evidence" value="ECO:0007669"/>
    <property type="project" value="UniProtKB-KW"/>
</dbReference>
<dbReference type="InterPro" id="IPR018247">
    <property type="entry name" value="EF_Hand_1_Ca_BS"/>
</dbReference>
<keyword evidence="3" id="KW-0081">Bacteriolytic enzyme</keyword>
<dbReference type="PANTHER" id="PTHR11022">
    <property type="entry name" value="PEPTIDOGLYCAN RECOGNITION PROTEIN"/>
    <property type="match status" value="1"/>
</dbReference>
<proteinExistence type="inferred from homology"/>
<dbReference type="InterPro" id="IPR015510">
    <property type="entry name" value="PGRP"/>
</dbReference>
<organism evidence="6 7">
    <name type="scientific">Vibrio phage Seahorse</name>
    <dbReference type="NCBI Taxonomy" id="2662136"/>
    <lineage>
        <taxon>Viruses</taxon>
        <taxon>Duplodnaviria</taxon>
        <taxon>Heunggongvirae</taxon>
        <taxon>Uroviricota</taxon>
        <taxon>Caudoviricetes</taxon>
        <taxon>Seahorsevirus</taxon>
        <taxon>Seahorsevirus seahorse</taxon>
    </lineage>
</organism>
<dbReference type="InterPro" id="IPR002502">
    <property type="entry name" value="Amidase_domain"/>
</dbReference>
<evidence type="ECO:0000256" key="3">
    <source>
        <dbReference type="ARBA" id="ARBA00022638"/>
    </source>
</evidence>
<dbReference type="InterPro" id="IPR006619">
    <property type="entry name" value="PGRP_domain_met/bac"/>
</dbReference>
<dbReference type="Pfam" id="PF01510">
    <property type="entry name" value="Amidase_2"/>
    <property type="match status" value="1"/>
</dbReference>
<dbReference type="PROSITE" id="PS00018">
    <property type="entry name" value="EF_HAND_1"/>
    <property type="match status" value="1"/>
</dbReference>
<dbReference type="SMART" id="SM00701">
    <property type="entry name" value="PGRP"/>
    <property type="match status" value="1"/>
</dbReference>
<dbReference type="GeneID" id="77925292"/>
<comment type="similarity">
    <text evidence="1">Belongs to the N-acetylmuramoyl-L-alanine amidase 2 family.</text>
</comment>
<dbReference type="RefSeq" id="YP_010649732.1">
    <property type="nucleotide sequence ID" value="NC_070772.1"/>
</dbReference>
<dbReference type="Gene3D" id="3.40.80.10">
    <property type="entry name" value="Peptidoglycan recognition protein-like"/>
    <property type="match status" value="1"/>
</dbReference>
<dbReference type="GO" id="GO:0001897">
    <property type="term" value="P:symbiont-mediated cytolysis of host cell"/>
    <property type="evidence" value="ECO:0007669"/>
    <property type="project" value="UniProtKB-ARBA"/>
</dbReference>
<keyword evidence="2" id="KW-0929">Antimicrobial</keyword>
<name>A0A6B7SEH7_9CAUD</name>
<evidence type="ECO:0000313" key="7">
    <source>
        <dbReference type="Proteomes" id="UP000500903"/>
    </source>
</evidence>
<reference evidence="6 7" key="1">
    <citation type="journal article" date="2020" name="Sci. Rep.">
        <title>A novel vibriophage exhibits inhibitory activity against host protein synthesis machinery.</title>
        <authorList>
            <person name="Thammatinna K."/>
            <person name="Egan M.E."/>
            <person name="Htoo H.H."/>
            <person name="Khanna K."/>
            <person name="Sugie J."/>
            <person name="Nideffer J.F."/>
            <person name="Villa E."/>
            <person name="Tassanakajon A."/>
            <person name="Pogliano J."/>
            <person name="Nonejuie P."/>
            <person name="Chaikeeratisak V."/>
        </authorList>
    </citation>
    <scope>NUCLEOTIDE SEQUENCE [LARGE SCALE GENOMIC DNA]</scope>
</reference>
<dbReference type="GO" id="GO:0008270">
    <property type="term" value="F:zinc ion binding"/>
    <property type="evidence" value="ECO:0007669"/>
    <property type="project" value="InterPro"/>
</dbReference>
<dbReference type="EMBL" id="MN512538">
    <property type="protein sequence ID" value="QGF21006.1"/>
    <property type="molecule type" value="Genomic_DNA"/>
</dbReference>
<feature type="domain" description="Peptidoglycan recognition protein family" evidence="5">
    <location>
        <begin position="1"/>
        <end position="120"/>
    </location>
</feature>
<dbReference type="GO" id="GO:0008745">
    <property type="term" value="F:N-acetylmuramoyl-L-alanine amidase activity"/>
    <property type="evidence" value="ECO:0007669"/>
    <property type="project" value="InterPro"/>
</dbReference>
<evidence type="ECO:0000313" key="6">
    <source>
        <dbReference type="EMBL" id="QGF21006.1"/>
    </source>
</evidence>